<evidence type="ECO:0000256" key="2">
    <source>
        <dbReference type="ARBA" id="ARBA00022723"/>
    </source>
</evidence>
<evidence type="ECO:0000313" key="11">
    <source>
        <dbReference type="Proteomes" id="UP000009022"/>
    </source>
</evidence>
<dbReference type="AlphaFoldDB" id="B3S1G4"/>
<comment type="subcellular location">
    <subcellularLocation>
        <location evidence="1">Nucleus</location>
    </subcellularLocation>
</comment>
<dbReference type="PROSITE" id="PS00028">
    <property type="entry name" value="ZINC_FINGER_C2H2_1"/>
    <property type="match status" value="3"/>
</dbReference>
<keyword evidence="5" id="KW-0862">Zinc</keyword>
<evidence type="ECO:0000256" key="4">
    <source>
        <dbReference type="ARBA" id="ARBA00022771"/>
    </source>
</evidence>
<dbReference type="InParanoid" id="B3S1G4"/>
<evidence type="ECO:0000256" key="3">
    <source>
        <dbReference type="ARBA" id="ARBA00022737"/>
    </source>
</evidence>
<evidence type="ECO:0000256" key="5">
    <source>
        <dbReference type="ARBA" id="ARBA00022833"/>
    </source>
</evidence>
<dbReference type="HOGENOM" id="CLU_1770453_0_0_1"/>
<dbReference type="SUPFAM" id="SSF57667">
    <property type="entry name" value="beta-beta-alpha zinc fingers"/>
    <property type="match status" value="1"/>
</dbReference>
<dbReference type="eggNOG" id="KOG1721">
    <property type="taxonomic scope" value="Eukaryota"/>
</dbReference>
<dbReference type="Gene3D" id="3.30.160.60">
    <property type="entry name" value="Classic Zinc Finger"/>
    <property type="match status" value="3"/>
</dbReference>
<keyword evidence="11" id="KW-1185">Reference proteome</keyword>
<gene>
    <name evidence="10" type="ORF">TRIADDRAFT_27838</name>
</gene>
<protein>
    <recommendedName>
        <fullName evidence="9">C2H2-type domain-containing protein</fullName>
    </recommendedName>
</protein>
<evidence type="ECO:0000313" key="10">
    <source>
        <dbReference type="EMBL" id="EDV23221.1"/>
    </source>
</evidence>
<dbReference type="FunFam" id="3.30.160.60:FF:000926">
    <property type="entry name" value="Kruppel like factor 13"/>
    <property type="match status" value="1"/>
</dbReference>
<name>B3S1G4_TRIAD</name>
<dbReference type="GeneID" id="6755662"/>
<sequence length="147" mass="16911">MVLVSPSGHQISLFPKRSSNKADPTRRRNHVCPHKNCDKTYLKSSHLKAHIRTHTGEKPFVCCWEGCNRRFARSDELARHRRTHTGEKNYICPLCSRRFMRSDHLTKHARRHLAAKKLPLWQAEVNKLNNVASSAGMINKYVSGIVS</sequence>
<dbReference type="InterPro" id="IPR013087">
    <property type="entry name" value="Znf_C2H2_type"/>
</dbReference>
<keyword evidence="2" id="KW-0479">Metal-binding</keyword>
<keyword evidence="3" id="KW-0677">Repeat</keyword>
<dbReference type="PhylomeDB" id="B3S1G4"/>
<dbReference type="Pfam" id="PF00096">
    <property type="entry name" value="zf-C2H2"/>
    <property type="match status" value="3"/>
</dbReference>
<dbReference type="KEGG" id="tad:TRIADDRAFT_27838"/>
<feature type="domain" description="C2H2-type" evidence="9">
    <location>
        <begin position="60"/>
        <end position="89"/>
    </location>
</feature>
<dbReference type="SMART" id="SM00355">
    <property type="entry name" value="ZnF_C2H2"/>
    <property type="match status" value="3"/>
</dbReference>
<feature type="domain" description="C2H2-type" evidence="9">
    <location>
        <begin position="90"/>
        <end position="117"/>
    </location>
</feature>
<dbReference type="Proteomes" id="UP000009022">
    <property type="component" value="Unassembled WGS sequence"/>
</dbReference>
<dbReference type="OrthoDB" id="6365676at2759"/>
<dbReference type="PROSITE" id="PS50157">
    <property type="entry name" value="ZINC_FINGER_C2H2_2"/>
    <property type="match status" value="3"/>
</dbReference>
<dbReference type="PANTHER" id="PTHR23235:SF164">
    <property type="entry name" value="C2H2-TYPE DOMAIN-CONTAINING PROTEIN"/>
    <property type="match status" value="1"/>
</dbReference>
<dbReference type="CTD" id="6755662"/>
<dbReference type="FunFam" id="3.30.160.60:FF:000018">
    <property type="entry name" value="Krueppel-like factor 15"/>
    <property type="match status" value="1"/>
</dbReference>
<dbReference type="GO" id="GO:0008270">
    <property type="term" value="F:zinc ion binding"/>
    <property type="evidence" value="ECO:0007669"/>
    <property type="project" value="UniProtKB-KW"/>
</dbReference>
<dbReference type="RefSeq" id="XP_002114131.1">
    <property type="nucleotide sequence ID" value="XM_002114095.1"/>
</dbReference>
<dbReference type="GO" id="GO:0006357">
    <property type="term" value="P:regulation of transcription by RNA polymerase II"/>
    <property type="evidence" value="ECO:0000318"/>
    <property type="project" value="GO_Central"/>
</dbReference>
<proteinExistence type="predicted"/>
<reference evidence="10 11" key="1">
    <citation type="journal article" date="2008" name="Nature">
        <title>The Trichoplax genome and the nature of placozoans.</title>
        <authorList>
            <person name="Srivastava M."/>
            <person name="Begovic E."/>
            <person name="Chapman J."/>
            <person name="Putnam N.H."/>
            <person name="Hellsten U."/>
            <person name="Kawashima T."/>
            <person name="Kuo A."/>
            <person name="Mitros T."/>
            <person name="Salamov A."/>
            <person name="Carpenter M.L."/>
            <person name="Signorovitch A.Y."/>
            <person name="Moreno M.A."/>
            <person name="Kamm K."/>
            <person name="Grimwood J."/>
            <person name="Schmutz J."/>
            <person name="Shapiro H."/>
            <person name="Grigoriev I.V."/>
            <person name="Buss L.W."/>
            <person name="Schierwater B."/>
            <person name="Dellaporta S.L."/>
            <person name="Rokhsar D.S."/>
        </authorList>
    </citation>
    <scope>NUCLEOTIDE SEQUENCE [LARGE SCALE GENOMIC DNA]</scope>
    <source>
        <strain evidence="10 11">Grell-BS-1999</strain>
    </source>
</reference>
<feature type="region of interest" description="Disordered" evidence="8">
    <location>
        <begin position="1"/>
        <end position="29"/>
    </location>
</feature>
<evidence type="ECO:0000259" key="9">
    <source>
        <dbReference type="PROSITE" id="PS50157"/>
    </source>
</evidence>
<evidence type="ECO:0000256" key="8">
    <source>
        <dbReference type="SAM" id="MobiDB-lite"/>
    </source>
</evidence>
<evidence type="ECO:0000256" key="6">
    <source>
        <dbReference type="ARBA" id="ARBA00023242"/>
    </source>
</evidence>
<dbReference type="EMBL" id="DS985247">
    <property type="protein sequence ID" value="EDV23221.1"/>
    <property type="molecule type" value="Genomic_DNA"/>
</dbReference>
<dbReference type="GO" id="GO:0005634">
    <property type="term" value="C:nucleus"/>
    <property type="evidence" value="ECO:0007669"/>
    <property type="project" value="UniProtKB-SubCell"/>
</dbReference>
<organism evidence="10 11">
    <name type="scientific">Trichoplax adhaerens</name>
    <name type="common">Trichoplax reptans</name>
    <dbReference type="NCBI Taxonomy" id="10228"/>
    <lineage>
        <taxon>Eukaryota</taxon>
        <taxon>Metazoa</taxon>
        <taxon>Placozoa</taxon>
        <taxon>Uniplacotomia</taxon>
        <taxon>Trichoplacea</taxon>
        <taxon>Trichoplacidae</taxon>
        <taxon>Trichoplax</taxon>
    </lineage>
</organism>
<dbReference type="InterPro" id="IPR036236">
    <property type="entry name" value="Znf_C2H2_sf"/>
</dbReference>
<keyword evidence="4 7" id="KW-0863">Zinc-finger</keyword>
<dbReference type="GO" id="GO:0000978">
    <property type="term" value="F:RNA polymerase II cis-regulatory region sequence-specific DNA binding"/>
    <property type="evidence" value="ECO:0000318"/>
    <property type="project" value="GO_Central"/>
</dbReference>
<keyword evidence="6" id="KW-0539">Nucleus</keyword>
<evidence type="ECO:0000256" key="1">
    <source>
        <dbReference type="ARBA" id="ARBA00004123"/>
    </source>
</evidence>
<feature type="domain" description="C2H2-type" evidence="9">
    <location>
        <begin position="30"/>
        <end position="59"/>
    </location>
</feature>
<evidence type="ECO:0000256" key="7">
    <source>
        <dbReference type="PROSITE-ProRule" id="PRU00042"/>
    </source>
</evidence>
<dbReference type="OMA" id="AWHRISE"/>
<dbReference type="GO" id="GO:0000981">
    <property type="term" value="F:DNA-binding transcription factor activity, RNA polymerase II-specific"/>
    <property type="evidence" value="ECO:0000318"/>
    <property type="project" value="GO_Central"/>
</dbReference>
<dbReference type="PANTHER" id="PTHR23235">
    <property type="entry name" value="KRUEPPEL-LIKE TRANSCRIPTION FACTOR"/>
    <property type="match status" value="1"/>
</dbReference>
<dbReference type="FunFam" id="3.30.160.60:FF:000072">
    <property type="entry name" value="zinc finger protein 143 isoform X1"/>
    <property type="match status" value="1"/>
</dbReference>
<accession>B3S1G4</accession>